<keyword evidence="3" id="KW-1185">Reference proteome</keyword>
<evidence type="ECO:0000313" key="2">
    <source>
        <dbReference type="EMBL" id="KAK0476564.1"/>
    </source>
</evidence>
<feature type="domain" description="CxC2-like cysteine cluster KDZ transposase-associated" evidence="1">
    <location>
        <begin position="212"/>
        <end position="251"/>
    </location>
</feature>
<gene>
    <name evidence="2" type="ORF">EDD18DRAFT_1115246</name>
</gene>
<organism evidence="2 3">
    <name type="scientific">Armillaria luteobubalina</name>
    <dbReference type="NCBI Taxonomy" id="153913"/>
    <lineage>
        <taxon>Eukaryota</taxon>
        <taxon>Fungi</taxon>
        <taxon>Dikarya</taxon>
        <taxon>Basidiomycota</taxon>
        <taxon>Agaricomycotina</taxon>
        <taxon>Agaricomycetes</taxon>
        <taxon>Agaricomycetidae</taxon>
        <taxon>Agaricales</taxon>
        <taxon>Marasmiineae</taxon>
        <taxon>Physalacriaceae</taxon>
        <taxon>Armillaria</taxon>
    </lineage>
</organism>
<dbReference type="EMBL" id="JAUEPU010000125">
    <property type="protein sequence ID" value="KAK0476564.1"/>
    <property type="molecule type" value="Genomic_DNA"/>
</dbReference>
<comment type="caution">
    <text evidence="2">The sequence shown here is derived from an EMBL/GenBank/DDBJ whole genome shotgun (WGS) entry which is preliminary data.</text>
</comment>
<evidence type="ECO:0000313" key="3">
    <source>
        <dbReference type="Proteomes" id="UP001175228"/>
    </source>
</evidence>
<dbReference type="Proteomes" id="UP001175228">
    <property type="component" value="Unassembled WGS sequence"/>
</dbReference>
<dbReference type="AlphaFoldDB" id="A0AA39UBU0"/>
<evidence type="ECO:0000259" key="1">
    <source>
        <dbReference type="Pfam" id="PF18803"/>
    </source>
</evidence>
<proteinExistence type="predicted"/>
<protein>
    <recommendedName>
        <fullName evidence="1">CxC2-like cysteine cluster KDZ transposase-associated domain-containing protein</fullName>
    </recommendedName>
</protein>
<dbReference type="InterPro" id="IPR040521">
    <property type="entry name" value="KDZ"/>
</dbReference>
<sequence>MAVDRVFNSVPYDEFILPPEVWQDEIILHLTQSHFCQSAVARQMQVISGTIAKVDINYMTACYVPKTMLHYRAVSMSAQWEERNYGSQTKKTALDGGQRPEGKLGYQPNPVFPPDFDFAEAANLTDQLLQQVRPRHKKRTIDDEPLHRWIQEIDSYLVELLRLEAQTGSEICGGCEQDQPAVFCCCSCFNGRNLCWECIVNEHQDTPFHRIEDVGLKVQLGHLSGETCPYPQASGRSVIVIDVEGIHKINMMSFMSKVSGYEYYQSLARLHDNTGSLMLPDLYQVFLHVVREWRHIQMLKRHGRGNDLSGSEGTKVGDCVVHCLACPRSGVNLSGNRKKEDIWLDRLFVSVDANFRLKQFNVLSDCQDPHLNKGYSYFIDSEIVNAHMKKFEDKIVEEKSTCNDHDTVKLATMRGGKGMSTKAPKEVVIAYDIGCQWGKNLWKRINVYGPDLTPPQKQKDIVILVPKFHLPVHIVECQEEFSFAFELFVGETDGEATEWTWAISNPVASSMREMGPGSRQDTLDDHWSDHNWRKNAGLHKCSTLFHLQKMAKFDYRNGQSRWNHGSDTVQVEKKSKIHTFQQSNMTLTMASVHLQLSEEGLDAQWGASTGTLISANKMIADGLLAEQAQLDLQKEMKALGPHSTDIQRVKVLDKTSRLQQEINSWMEVQLVYMPEVCSIHGEEDHAAGGECVVAWNIDLLLPSSLLMKHNILCDKQLLHYEWELRCAQAMEALGIVRQKVILETYIVNHKGVYGHGQKIGTASNNLLDIEDAVLIAGLKQRKKRDTSSKETLGESTAPQLSWIWLIAGAVDNSTPEGLQDTLRIEWCKLRARMQRWDEECCLLHEEMQRVLRSHEYNIKLWSDRAERSIKGTVHGARAYAFRQAFIHKNEGAVDDADLLGEESESHVTAILGSERS</sequence>
<dbReference type="Pfam" id="PF18758">
    <property type="entry name" value="KDZ"/>
    <property type="match status" value="2"/>
</dbReference>
<accession>A0AA39UBU0</accession>
<dbReference type="InterPro" id="IPR041457">
    <property type="entry name" value="CxC2_KDZ-assoc"/>
</dbReference>
<reference evidence="2" key="1">
    <citation type="submission" date="2023-06" db="EMBL/GenBank/DDBJ databases">
        <authorList>
            <consortium name="Lawrence Berkeley National Laboratory"/>
            <person name="Ahrendt S."/>
            <person name="Sahu N."/>
            <person name="Indic B."/>
            <person name="Wong-Bajracharya J."/>
            <person name="Merenyi Z."/>
            <person name="Ke H.-M."/>
            <person name="Monk M."/>
            <person name="Kocsube S."/>
            <person name="Drula E."/>
            <person name="Lipzen A."/>
            <person name="Balint B."/>
            <person name="Henrissat B."/>
            <person name="Andreopoulos B."/>
            <person name="Martin F.M."/>
            <person name="Harder C.B."/>
            <person name="Rigling D."/>
            <person name="Ford K.L."/>
            <person name="Foster G.D."/>
            <person name="Pangilinan J."/>
            <person name="Papanicolaou A."/>
            <person name="Barry K."/>
            <person name="LaButti K."/>
            <person name="Viragh M."/>
            <person name="Koriabine M."/>
            <person name="Yan M."/>
            <person name="Riley R."/>
            <person name="Champramary S."/>
            <person name="Plett K.L."/>
            <person name="Tsai I.J."/>
            <person name="Slot J."/>
            <person name="Sipos G."/>
            <person name="Plett J."/>
            <person name="Nagy L.G."/>
            <person name="Grigoriev I.V."/>
        </authorList>
    </citation>
    <scope>NUCLEOTIDE SEQUENCE</scope>
    <source>
        <strain evidence="2">HWK02</strain>
    </source>
</reference>
<dbReference type="Pfam" id="PF18803">
    <property type="entry name" value="CxC2"/>
    <property type="match status" value="1"/>
</dbReference>
<name>A0AA39UBU0_9AGAR</name>